<evidence type="ECO:0000313" key="2">
    <source>
        <dbReference type="Proteomes" id="UP000187203"/>
    </source>
</evidence>
<evidence type="ECO:0000313" key="1">
    <source>
        <dbReference type="EMBL" id="OMO52851.1"/>
    </source>
</evidence>
<name>A0A1R3G444_9ROSI</name>
<reference evidence="2" key="1">
    <citation type="submission" date="2013-09" db="EMBL/GenBank/DDBJ databases">
        <title>Corchorus olitorius genome sequencing.</title>
        <authorList>
            <person name="Alam M."/>
            <person name="Haque M.S."/>
            <person name="Islam M.S."/>
            <person name="Emdad E.M."/>
            <person name="Islam M.M."/>
            <person name="Ahmed B."/>
            <person name="Halim A."/>
            <person name="Hossen Q.M.M."/>
            <person name="Hossain M.Z."/>
            <person name="Ahmed R."/>
            <person name="Khan M.M."/>
            <person name="Islam R."/>
            <person name="Rashid M.M."/>
            <person name="Khan S.A."/>
            <person name="Rahman M.S."/>
            <person name="Alam M."/>
            <person name="Yahiya A.S."/>
            <person name="Khan M.S."/>
            <person name="Azam M.S."/>
            <person name="Haque T."/>
            <person name="Lashkar M.Z.H."/>
            <person name="Akhand A.I."/>
            <person name="Morshed G."/>
            <person name="Roy S."/>
            <person name="Uddin K.S."/>
            <person name="Rabeya T."/>
            <person name="Hossain A.S."/>
            <person name="Chowdhury A."/>
            <person name="Snigdha A.R."/>
            <person name="Mortoza M.S."/>
            <person name="Matin S.A."/>
            <person name="Hoque S.M.E."/>
            <person name="Islam M.K."/>
            <person name="Roy D.K."/>
            <person name="Haider R."/>
            <person name="Moosa M.M."/>
            <person name="Elias S.M."/>
            <person name="Hasan A.M."/>
            <person name="Jahan S."/>
            <person name="Shafiuddin M."/>
            <person name="Mahmood N."/>
            <person name="Shommy N.S."/>
        </authorList>
    </citation>
    <scope>NUCLEOTIDE SEQUENCE [LARGE SCALE GENOMIC DNA]</scope>
    <source>
        <strain evidence="2">cv. O-4</strain>
    </source>
</reference>
<dbReference type="EMBL" id="AWUE01023747">
    <property type="protein sequence ID" value="OMO52851.1"/>
    <property type="molecule type" value="Genomic_DNA"/>
</dbReference>
<dbReference type="Proteomes" id="UP000187203">
    <property type="component" value="Unassembled WGS sequence"/>
</dbReference>
<sequence>MAATLFTKAHYLQNISSQVPLDSVTFDHAFKELSQLPHSTSAVL</sequence>
<accession>A0A1R3G444</accession>
<protein>
    <submittedName>
        <fullName evidence="1">Uncharacterized protein</fullName>
    </submittedName>
</protein>
<gene>
    <name evidence="1" type="ORF">COLO4_36934</name>
</gene>
<keyword evidence="2" id="KW-1185">Reference proteome</keyword>
<organism evidence="1 2">
    <name type="scientific">Corchorus olitorius</name>
    <dbReference type="NCBI Taxonomy" id="93759"/>
    <lineage>
        <taxon>Eukaryota</taxon>
        <taxon>Viridiplantae</taxon>
        <taxon>Streptophyta</taxon>
        <taxon>Embryophyta</taxon>
        <taxon>Tracheophyta</taxon>
        <taxon>Spermatophyta</taxon>
        <taxon>Magnoliopsida</taxon>
        <taxon>eudicotyledons</taxon>
        <taxon>Gunneridae</taxon>
        <taxon>Pentapetalae</taxon>
        <taxon>rosids</taxon>
        <taxon>malvids</taxon>
        <taxon>Malvales</taxon>
        <taxon>Malvaceae</taxon>
        <taxon>Grewioideae</taxon>
        <taxon>Apeibeae</taxon>
        <taxon>Corchorus</taxon>
    </lineage>
</organism>
<dbReference type="AlphaFoldDB" id="A0A1R3G444"/>
<proteinExistence type="predicted"/>
<comment type="caution">
    <text evidence="1">The sequence shown here is derived from an EMBL/GenBank/DDBJ whole genome shotgun (WGS) entry which is preliminary data.</text>
</comment>